<proteinExistence type="predicted"/>
<dbReference type="GO" id="GO:0009103">
    <property type="term" value="P:lipopolysaccharide biosynthetic process"/>
    <property type="evidence" value="ECO:0007669"/>
    <property type="project" value="TreeGrafter"/>
</dbReference>
<evidence type="ECO:0000256" key="1">
    <source>
        <dbReference type="ARBA" id="ARBA00004651"/>
    </source>
</evidence>
<feature type="transmembrane region" description="Helical" evidence="9">
    <location>
        <begin position="39"/>
        <end position="61"/>
    </location>
</feature>
<feature type="domain" description="Acyltransferase 3" evidence="10">
    <location>
        <begin position="14"/>
        <end position="354"/>
    </location>
</feature>
<dbReference type="KEGG" id="mcw:A8L33_05990"/>
<evidence type="ECO:0000313" key="12">
    <source>
        <dbReference type="Proteomes" id="UP000037737"/>
    </source>
</evidence>
<dbReference type="OrthoDB" id="3404679at2"/>
<comment type="caution">
    <text evidence="11">The sequence shown here is derived from an EMBL/GenBank/DDBJ whole genome shotgun (WGS) entry which is preliminary data.</text>
</comment>
<feature type="region of interest" description="Disordered" evidence="8">
    <location>
        <begin position="435"/>
        <end position="464"/>
    </location>
</feature>
<dbReference type="PANTHER" id="PTHR23028:SF53">
    <property type="entry name" value="ACYL_TRANSF_3 DOMAIN-CONTAINING PROTEIN"/>
    <property type="match status" value="1"/>
</dbReference>
<evidence type="ECO:0000256" key="6">
    <source>
        <dbReference type="ARBA" id="ARBA00023136"/>
    </source>
</evidence>
<protein>
    <submittedName>
        <fullName evidence="11">Acyltransferase</fullName>
    </submittedName>
</protein>
<evidence type="ECO:0000256" key="2">
    <source>
        <dbReference type="ARBA" id="ARBA00022475"/>
    </source>
</evidence>
<feature type="transmembrane region" description="Helical" evidence="9">
    <location>
        <begin position="338"/>
        <end position="360"/>
    </location>
</feature>
<dbReference type="Proteomes" id="UP000037737">
    <property type="component" value="Unassembled WGS sequence"/>
</dbReference>
<feature type="transmembrane region" description="Helical" evidence="9">
    <location>
        <begin position="82"/>
        <end position="101"/>
    </location>
</feature>
<dbReference type="SUPFAM" id="SSF52266">
    <property type="entry name" value="SGNH hydrolase"/>
    <property type="match status" value="1"/>
</dbReference>
<feature type="transmembrane region" description="Helical" evidence="9">
    <location>
        <begin position="243"/>
        <end position="263"/>
    </location>
</feature>
<evidence type="ECO:0000256" key="5">
    <source>
        <dbReference type="ARBA" id="ARBA00022989"/>
    </source>
</evidence>
<dbReference type="Pfam" id="PF01757">
    <property type="entry name" value="Acyl_transf_3"/>
    <property type="match status" value="1"/>
</dbReference>
<feature type="transmembrane region" description="Helical" evidence="9">
    <location>
        <begin position="269"/>
        <end position="293"/>
    </location>
</feature>
<dbReference type="AlphaFoldDB" id="A0A0M9VM74"/>
<sequence>MTFTAPRPTAARYAGLDGLRAVAVILVVVYHLFGPALLPGGFLGVDVFFVISGFLITSLLLREIAATGGVRLVEFWRRRARRLLPALLVVLVVCTSIAGLIGGDVLSGLGWQVLGALTFSYNWLALAGDTGYFAATTTELFRNVWSLAVEEQFYLLWPLILPLFLLLPRRMWRAAAAAILALASATVMAIVVSGGAGTATTAFSDAVTRAYFGTDTHAFGILLGVALAFARPALLDRIGERRGGLATGSGAIAVGGVIALALLSPGDGIATFPGVLLAASALTAVAILSAAVPGSRAGVMLDVAPLRWIGDRSYGIYLWHWPLLVLALAWLRGTGPDAGVPVGVGVGVLLTTLAAAELSYRFVETPLRRHGFRGTAARLGAAFRGSARVRARAVGAVAVTALFLGGSSAALAAAPGETSSEAAVAAGAAALEAADEASPRSEPVRTPTPPPTPAVSAPSPTPVAGEEITAVGDSVMLAAVPGLLEELPGIQVDAAVSRSVWAGPGILESLAAQGQLRRYVVLALGTNGPVDTGVLERMVDIAGPERDVILVNAHAPRDWIPQVNADLDAFAAAHPRVSVADWSSAIAPREELLAGDRIHPGEEGGRLFARTVEAGVTAVEHARAAAEHDAQMREYRRLHHAQVRIPQ</sequence>
<keyword evidence="3" id="KW-0808">Transferase</keyword>
<keyword evidence="7 11" id="KW-0012">Acyltransferase</keyword>
<feature type="transmembrane region" description="Helical" evidence="9">
    <location>
        <begin position="216"/>
        <end position="234"/>
    </location>
</feature>
<reference evidence="11" key="1">
    <citation type="submission" date="2015-04" db="EMBL/GenBank/DDBJ databases">
        <title>Complete genome sequence of Microbacterium chocolatum SIT 101, a bacterium enantioselectively hydrolyzing mesomeric diesters.</title>
        <authorList>
            <person name="Li X."/>
            <person name="Xu Y."/>
        </authorList>
    </citation>
    <scope>NUCLEOTIDE SEQUENCE [LARGE SCALE GENOMIC DNA]</scope>
    <source>
        <strain evidence="11">SIT 101</strain>
    </source>
</reference>
<keyword evidence="12" id="KW-1185">Reference proteome</keyword>
<dbReference type="EMBL" id="LAVO01000001">
    <property type="protein sequence ID" value="KOS11923.1"/>
    <property type="molecule type" value="Genomic_DNA"/>
</dbReference>
<dbReference type="GO" id="GO:0016747">
    <property type="term" value="F:acyltransferase activity, transferring groups other than amino-acyl groups"/>
    <property type="evidence" value="ECO:0007669"/>
    <property type="project" value="InterPro"/>
</dbReference>
<evidence type="ECO:0000256" key="3">
    <source>
        <dbReference type="ARBA" id="ARBA00022679"/>
    </source>
</evidence>
<accession>A0A0M9VM74</accession>
<keyword evidence="4 9" id="KW-0812">Transmembrane</keyword>
<evidence type="ECO:0000256" key="9">
    <source>
        <dbReference type="SAM" id="Phobius"/>
    </source>
</evidence>
<dbReference type="InterPro" id="IPR050879">
    <property type="entry name" value="Acyltransferase_3"/>
</dbReference>
<name>A0A0M9VM74_9MICO</name>
<evidence type="ECO:0000256" key="8">
    <source>
        <dbReference type="SAM" id="MobiDB-lite"/>
    </source>
</evidence>
<dbReference type="Gene3D" id="3.40.50.1110">
    <property type="entry name" value="SGNH hydrolase"/>
    <property type="match status" value="1"/>
</dbReference>
<dbReference type="CDD" id="cd01840">
    <property type="entry name" value="SGNH_hydrolase_yrhL_like"/>
    <property type="match status" value="1"/>
</dbReference>
<keyword evidence="5 9" id="KW-1133">Transmembrane helix</keyword>
<feature type="transmembrane region" description="Helical" evidence="9">
    <location>
        <begin position="314"/>
        <end position="332"/>
    </location>
</feature>
<feature type="transmembrane region" description="Helical" evidence="9">
    <location>
        <begin position="152"/>
        <end position="168"/>
    </location>
</feature>
<evidence type="ECO:0000256" key="4">
    <source>
        <dbReference type="ARBA" id="ARBA00022692"/>
    </source>
</evidence>
<evidence type="ECO:0000259" key="10">
    <source>
        <dbReference type="Pfam" id="PF01757"/>
    </source>
</evidence>
<feature type="transmembrane region" description="Helical" evidence="9">
    <location>
        <begin position="175"/>
        <end position="196"/>
    </location>
</feature>
<evidence type="ECO:0000313" key="11">
    <source>
        <dbReference type="EMBL" id="KOS11923.1"/>
    </source>
</evidence>
<gene>
    <name evidence="11" type="ORF">XI38_00295</name>
</gene>
<feature type="transmembrane region" description="Helical" evidence="9">
    <location>
        <begin position="12"/>
        <end position="33"/>
    </location>
</feature>
<evidence type="ECO:0000256" key="7">
    <source>
        <dbReference type="ARBA" id="ARBA00023315"/>
    </source>
</evidence>
<organism evidence="11 12">
    <name type="scientific">Microbacterium aurantiacum</name>
    <dbReference type="NCBI Taxonomy" id="162393"/>
    <lineage>
        <taxon>Bacteria</taxon>
        <taxon>Bacillati</taxon>
        <taxon>Actinomycetota</taxon>
        <taxon>Actinomycetes</taxon>
        <taxon>Micrococcales</taxon>
        <taxon>Microbacteriaceae</taxon>
        <taxon>Microbacterium</taxon>
    </lineage>
</organism>
<keyword evidence="6 9" id="KW-0472">Membrane</keyword>
<dbReference type="PATRIC" id="fig|84292.3.peg.65"/>
<feature type="compositionally biased region" description="Low complexity" evidence="8">
    <location>
        <begin position="454"/>
        <end position="464"/>
    </location>
</feature>
<dbReference type="GO" id="GO:0005886">
    <property type="term" value="C:plasma membrane"/>
    <property type="evidence" value="ECO:0007669"/>
    <property type="project" value="UniProtKB-SubCell"/>
</dbReference>
<dbReference type="PANTHER" id="PTHR23028">
    <property type="entry name" value="ACETYLTRANSFERASE"/>
    <property type="match status" value="1"/>
</dbReference>
<comment type="subcellular location">
    <subcellularLocation>
        <location evidence="1">Cell membrane</location>
        <topology evidence="1">Multi-pass membrane protein</topology>
    </subcellularLocation>
</comment>
<keyword evidence="2" id="KW-1003">Cell membrane</keyword>
<feature type="transmembrane region" description="Helical" evidence="9">
    <location>
        <begin position="393"/>
        <end position="414"/>
    </location>
</feature>
<dbReference type="InterPro" id="IPR002656">
    <property type="entry name" value="Acyl_transf_3_dom"/>
</dbReference>
<dbReference type="InterPro" id="IPR036514">
    <property type="entry name" value="SGNH_hydro_sf"/>
</dbReference>